<evidence type="ECO:0000313" key="2">
    <source>
        <dbReference type="EMBL" id="OJI92529.1"/>
    </source>
</evidence>
<accession>A0A1L9NTG0</accession>
<proteinExistence type="predicted"/>
<reference evidence="2 3" key="1">
    <citation type="submission" date="2016-10" db="EMBL/GenBank/DDBJ databases">
        <title>Genome sequence of Planktotalea frisia SH6-1.</title>
        <authorList>
            <person name="Poehlein A."/>
            <person name="Bakenhus I."/>
            <person name="Voget S."/>
            <person name="Brinkhoff T."/>
            <person name="Simon M."/>
        </authorList>
    </citation>
    <scope>NUCLEOTIDE SEQUENCE [LARGE SCALE GENOMIC DNA]</scope>
    <source>
        <strain evidence="2 3">SH6-1</strain>
    </source>
</reference>
<protein>
    <submittedName>
        <fullName evidence="2">YHS domain protein</fullName>
    </submittedName>
</protein>
<dbReference type="NCBIfam" id="NF041384">
    <property type="entry name" value="YHS_seleno_dom"/>
    <property type="match status" value="1"/>
</dbReference>
<keyword evidence="1" id="KW-0732">Signal</keyword>
<name>A0A1L9NTG0_9RHOB</name>
<comment type="caution">
    <text evidence="2">The sequence shown here is derived from an EMBL/GenBank/DDBJ whole genome shotgun (WGS) entry which is preliminary data.</text>
</comment>
<organism evidence="2 3">
    <name type="scientific">Planktotalea frisia</name>
    <dbReference type="NCBI Taxonomy" id="696762"/>
    <lineage>
        <taxon>Bacteria</taxon>
        <taxon>Pseudomonadati</taxon>
        <taxon>Pseudomonadota</taxon>
        <taxon>Alphaproteobacteria</taxon>
        <taxon>Rhodobacterales</taxon>
        <taxon>Paracoccaceae</taxon>
        <taxon>Planktotalea</taxon>
    </lineage>
</organism>
<dbReference type="STRING" id="696762.PFRI_32620"/>
<evidence type="ECO:0000313" key="3">
    <source>
        <dbReference type="Proteomes" id="UP000184514"/>
    </source>
</evidence>
<dbReference type="RefSeq" id="WP_072631770.1">
    <property type="nucleotide sequence ID" value="NZ_MLCB01000177.1"/>
</dbReference>
<evidence type="ECO:0000256" key="1">
    <source>
        <dbReference type="SAM" id="SignalP"/>
    </source>
</evidence>
<feature type="chain" id="PRO_5013064007" evidence="1">
    <location>
        <begin position="23"/>
        <end position="154"/>
    </location>
</feature>
<gene>
    <name evidence="2" type="ORF">PFRI_32620</name>
</gene>
<dbReference type="OrthoDB" id="344729at2"/>
<sequence>MTLTRRSFTALALASFAMPAFAATEPRWYSDGGDLAAGGRDVVAYFGLKSGDGVKGSAAHSTTHKGITFHFANAENLATFQADPDKYAPRFGGYCAFAMSSGYFAPGDPDAWTVHDGSLYLNVSKTIRARWALRRSSHIASGDKNWMTHFPGER</sequence>
<dbReference type="AlphaFoldDB" id="A0A1L9NTG0"/>
<keyword evidence="3" id="KW-1185">Reference proteome</keyword>
<dbReference type="EMBL" id="MLCB01000177">
    <property type="protein sequence ID" value="OJI92529.1"/>
    <property type="molecule type" value="Genomic_DNA"/>
</dbReference>
<dbReference type="Proteomes" id="UP000184514">
    <property type="component" value="Unassembled WGS sequence"/>
</dbReference>
<feature type="signal peptide" evidence="1">
    <location>
        <begin position="1"/>
        <end position="22"/>
    </location>
</feature>